<dbReference type="EMBL" id="BMAU01021287">
    <property type="protein sequence ID" value="GFY09231.1"/>
    <property type="molecule type" value="Genomic_DNA"/>
</dbReference>
<feature type="signal peptide" evidence="1">
    <location>
        <begin position="1"/>
        <end position="15"/>
    </location>
</feature>
<accession>A0A8X6SIV8</accession>
<evidence type="ECO:0000313" key="2">
    <source>
        <dbReference type="EMBL" id="GFY09231.1"/>
    </source>
</evidence>
<evidence type="ECO:0000256" key="1">
    <source>
        <dbReference type="SAM" id="SignalP"/>
    </source>
</evidence>
<comment type="caution">
    <text evidence="2">The sequence shown here is derived from an EMBL/GenBank/DDBJ whole genome shotgun (WGS) entry which is preliminary data.</text>
</comment>
<feature type="chain" id="PRO_5036504339" evidence="1">
    <location>
        <begin position="16"/>
        <end position="152"/>
    </location>
</feature>
<protein>
    <submittedName>
        <fullName evidence="2">Cullin-4A</fullName>
    </submittedName>
</protein>
<dbReference type="AlphaFoldDB" id="A0A8X6SIV8"/>
<name>A0A8X6SIV8_TRICX</name>
<keyword evidence="3" id="KW-1185">Reference proteome</keyword>
<keyword evidence="1" id="KW-0732">Signal</keyword>
<reference evidence="2" key="1">
    <citation type="submission" date="2020-08" db="EMBL/GenBank/DDBJ databases">
        <title>Multicomponent nature underlies the extraordinary mechanical properties of spider dragline silk.</title>
        <authorList>
            <person name="Kono N."/>
            <person name="Nakamura H."/>
            <person name="Mori M."/>
            <person name="Yoshida Y."/>
            <person name="Ohtoshi R."/>
            <person name="Malay A.D."/>
            <person name="Moran D.A.P."/>
            <person name="Tomita M."/>
            <person name="Numata K."/>
            <person name="Arakawa K."/>
        </authorList>
    </citation>
    <scope>NUCLEOTIDE SEQUENCE</scope>
</reference>
<dbReference type="Proteomes" id="UP000887159">
    <property type="component" value="Unassembled WGS sequence"/>
</dbReference>
<evidence type="ECO:0000313" key="3">
    <source>
        <dbReference type="Proteomes" id="UP000887159"/>
    </source>
</evidence>
<gene>
    <name evidence="2" type="primary">NCL1_38383</name>
    <name evidence="2" type="ORF">TNCV_2991491</name>
</gene>
<organism evidence="2 3">
    <name type="scientific">Trichonephila clavipes</name>
    <name type="common">Golden silk orbweaver</name>
    <name type="synonym">Nephila clavipes</name>
    <dbReference type="NCBI Taxonomy" id="2585209"/>
    <lineage>
        <taxon>Eukaryota</taxon>
        <taxon>Metazoa</taxon>
        <taxon>Ecdysozoa</taxon>
        <taxon>Arthropoda</taxon>
        <taxon>Chelicerata</taxon>
        <taxon>Arachnida</taxon>
        <taxon>Araneae</taxon>
        <taxon>Araneomorphae</taxon>
        <taxon>Entelegynae</taxon>
        <taxon>Araneoidea</taxon>
        <taxon>Nephilidae</taxon>
        <taxon>Trichonephila</taxon>
    </lineage>
</organism>
<proteinExistence type="predicted"/>
<sequence length="152" mass="16594">MRQVGLVTLIALVEGLTCNSPSTQQVLSETRIRIRDSTMPATSSPPSPICYKFMRLCGMRLATLTAVLLGLGSNPEEDMDVCNCIVSSRHWGILNSRRTLSHLVNVVEGKEVVAPNHPLCVLPQNRGETELSLSVTCMVVKATVNDIRHLAL</sequence>